<dbReference type="Gene3D" id="2.130.10.10">
    <property type="entry name" value="YVTN repeat-like/Quinoprotein amine dehydrogenase"/>
    <property type="match status" value="1"/>
</dbReference>
<evidence type="ECO:0008006" key="9">
    <source>
        <dbReference type="Google" id="ProtNLM"/>
    </source>
</evidence>
<dbReference type="FunFam" id="2.130.10.10:FF:000074">
    <property type="entry name" value="Angio-associated migratory cell protein-like protein"/>
    <property type="match status" value="1"/>
</dbReference>
<dbReference type="InterPro" id="IPR019775">
    <property type="entry name" value="WD40_repeat_CS"/>
</dbReference>
<evidence type="ECO:0000256" key="6">
    <source>
        <dbReference type="SAM" id="MobiDB-lite"/>
    </source>
</evidence>
<evidence type="ECO:0000256" key="2">
    <source>
        <dbReference type="ARBA" id="ARBA00022490"/>
    </source>
</evidence>
<dbReference type="PROSITE" id="PS50294">
    <property type="entry name" value="WD_REPEATS_REGION"/>
    <property type="match status" value="6"/>
</dbReference>
<keyword evidence="4" id="KW-0677">Repeat</keyword>
<dbReference type="InterPro" id="IPR011047">
    <property type="entry name" value="Quinoprotein_ADH-like_sf"/>
</dbReference>
<feature type="repeat" description="WD" evidence="5">
    <location>
        <begin position="191"/>
        <end position="232"/>
    </location>
</feature>
<dbReference type="Pfam" id="PF00400">
    <property type="entry name" value="WD40"/>
    <property type="match status" value="8"/>
</dbReference>
<dbReference type="PANTHER" id="PTHR19857:SF8">
    <property type="entry name" value="ANGIO-ASSOCIATED MIGRATORY CELL PROTEIN"/>
    <property type="match status" value="1"/>
</dbReference>
<dbReference type="AlphaFoldDB" id="A0A7J6FPS3"/>
<dbReference type="PRINTS" id="PR00320">
    <property type="entry name" value="GPROTEINBRPT"/>
</dbReference>
<comment type="caution">
    <text evidence="7">The sequence shown here is derived from an EMBL/GenBank/DDBJ whole genome shotgun (WGS) entry which is preliminary data.</text>
</comment>
<proteinExistence type="predicted"/>
<evidence type="ECO:0000256" key="1">
    <source>
        <dbReference type="ARBA" id="ARBA00004496"/>
    </source>
</evidence>
<dbReference type="InterPro" id="IPR001680">
    <property type="entry name" value="WD40_rpt"/>
</dbReference>
<evidence type="ECO:0000313" key="7">
    <source>
        <dbReference type="EMBL" id="KAF4372711.1"/>
    </source>
</evidence>
<feature type="repeat" description="WD" evidence="5">
    <location>
        <begin position="106"/>
        <end position="140"/>
    </location>
</feature>
<keyword evidence="3 5" id="KW-0853">WD repeat</keyword>
<dbReference type="SUPFAM" id="SSF50998">
    <property type="entry name" value="Quinoprotein alcohol dehydrogenase-like"/>
    <property type="match status" value="1"/>
</dbReference>
<name>A0A7J6FPS3_CANSA</name>
<feature type="repeat" description="WD" evidence="5">
    <location>
        <begin position="149"/>
        <end position="190"/>
    </location>
</feature>
<sequence>MFGGLSLSNDAEASNLNNDVEEEVSFLKACRRENSFIFHIYESLWKKKKMNNPENENDDHGEVFLDESDILQEINVDDEDLPDVDDEEGASEAEMADEPDDSMHIFTGHTDELYSVACSPTDALLVATGGGDDKGFLWKIGQGDWAFELQGHKDSVSSLAYSSDGQLLASGSFDGVIQIWDTSTGDLKCVLDGPGDGIEWVRWHPRGHLVLAGSQDSTVWMWNADKGTYLNMFQGHSSTVTCGEFTPDGKTICTGSDDASLIIWNPKTGDNIHAVRGYPYHTEGITSLAISPDSSLALTGSKNGSVHIVNISTGRVVTSLVSHTDSIECLAFAPSSPWAATGSMDKKLIIWDLQHSSPRCTGEHEDGVTCLTWLGETRFIATGCADGKVRIWDCLSGDCVRTFSGHSDVIQGLSISANKEYLVSVSLDGTARVFEIAEYQ</sequence>
<evidence type="ECO:0000256" key="4">
    <source>
        <dbReference type="ARBA" id="ARBA00022737"/>
    </source>
</evidence>
<protein>
    <recommendedName>
        <fullName evidence="9">Angio-associated migratory cell protein</fullName>
    </recommendedName>
</protein>
<feature type="repeat" description="WD" evidence="5">
    <location>
        <begin position="361"/>
        <end position="402"/>
    </location>
</feature>
<feature type="region of interest" description="Disordered" evidence="6">
    <location>
        <begin position="76"/>
        <end position="101"/>
    </location>
</feature>
<gene>
    <name evidence="7" type="ORF">F8388_000878</name>
</gene>
<organism evidence="7 8">
    <name type="scientific">Cannabis sativa</name>
    <name type="common">Hemp</name>
    <name type="synonym">Marijuana</name>
    <dbReference type="NCBI Taxonomy" id="3483"/>
    <lineage>
        <taxon>Eukaryota</taxon>
        <taxon>Viridiplantae</taxon>
        <taxon>Streptophyta</taxon>
        <taxon>Embryophyta</taxon>
        <taxon>Tracheophyta</taxon>
        <taxon>Spermatophyta</taxon>
        <taxon>Magnoliopsida</taxon>
        <taxon>eudicotyledons</taxon>
        <taxon>Gunneridae</taxon>
        <taxon>Pentapetalae</taxon>
        <taxon>rosids</taxon>
        <taxon>fabids</taxon>
        <taxon>Rosales</taxon>
        <taxon>Cannabaceae</taxon>
        <taxon>Cannabis</taxon>
    </lineage>
</organism>
<dbReference type="InterPro" id="IPR015943">
    <property type="entry name" value="WD40/YVTN_repeat-like_dom_sf"/>
</dbReference>
<feature type="repeat" description="WD" evidence="5">
    <location>
        <begin position="320"/>
        <end position="361"/>
    </location>
</feature>
<feature type="repeat" description="WD" evidence="5">
    <location>
        <begin position="403"/>
        <end position="440"/>
    </location>
</feature>
<keyword evidence="2" id="KW-0963">Cytoplasm</keyword>
<dbReference type="PROSITE" id="PS50082">
    <property type="entry name" value="WD_REPEATS_2"/>
    <property type="match status" value="8"/>
</dbReference>
<feature type="compositionally biased region" description="Acidic residues" evidence="6">
    <location>
        <begin position="76"/>
        <end position="100"/>
    </location>
</feature>
<dbReference type="GO" id="GO:0005737">
    <property type="term" value="C:cytoplasm"/>
    <property type="evidence" value="ECO:0007669"/>
    <property type="project" value="UniProtKB-SubCell"/>
</dbReference>
<dbReference type="EMBL" id="JAATIP010000104">
    <property type="protein sequence ID" value="KAF4372711.1"/>
    <property type="molecule type" value="Genomic_DNA"/>
</dbReference>
<dbReference type="PANTHER" id="PTHR19857">
    <property type="entry name" value="MITOCHONDRIAL DIVISION PROTEIN 1-RELATED"/>
    <property type="match status" value="1"/>
</dbReference>
<evidence type="ECO:0000256" key="5">
    <source>
        <dbReference type="PROSITE-ProRule" id="PRU00221"/>
    </source>
</evidence>
<dbReference type="Proteomes" id="UP000525078">
    <property type="component" value="Unassembled WGS sequence"/>
</dbReference>
<evidence type="ECO:0000313" key="8">
    <source>
        <dbReference type="Proteomes" id="UP000525078"/>
    </source>
</evidence>
<dbReference type="CDD" id="cd00200">
    <property type="entry name" value="WD40"/>
    <property type="match status" value="1"/>
</dbReference>
<feature type="repeat" description="WD" evidence="5">
    <location>
        <begin position="233"/>
        <end position="274"/>
    </location>
</feature>
<feature type="repeat" description="WD" evidence="5">
    <location>
        <begin position="278"/>
        <end position="319"/>
    </location>
</feature>
<accession>A0A7J6FPS3</accession>
<comment type="subcellular location">
    <subcellularLocation>
        <location evidence="1">Cytoplasm</location>
    </subcellularLocation>
</comment>
<dbReference type="InterPro" id="IPR051179">
    <property type="entry name" value="WD_repeat_multifunction"/>
</dbReference>
<dbReference type="PROSITE" id="PS00678">
    <property type="entry name" value="WD_REPEATS_1"/>
    <property type="match status" value="2"/>
</dbReference>
<dbReference type="SMART" id="SM00320">
    <property type="entry name" value="WD40"/>
    <property type="match status" value="8"/>
</dbReference>
<evidence type="ECO:0000256" key="3">
    <source>
        <dbReference type="ARBA" id="ARBA00022574"/>
    </source>
</evidence>
<dbReference type="InterPro" id="IPR020472">
    <property type="entry name" value="WD40_PAC1"/>
</dbReference>
<reference evidence="7 8" key="1">
    <citation type="journal article" date="2020" name="bioRxiv">
        <title>Sequence and annotation of 42 cannabis genomes reveals extensive copy number variation in cannabinoid synthesis and pathogen resistance genes.</title>
        <authorList>
            <person name="Mckernan K.J."/>
            <person name="Helbert Y."/>
            <person name="Kane L.T."/>
            <person name="Ebling H."/>
            <person name="Zhang L."/>
            <person name="Liu B."/>
            <person name="Eaton Z."/>
            <person name="Mclaughlin S."/>
            <person name="Kingan S."/>
            <person name="Baybayan P."/>
            <person name="Concepcion G."/>
            <person name="Jordan M."/>
            <person name="Riva A."/>
            <person name="Barbazuk W."/>
            <person name="Harkins T."/>
        </authorList>
    </citation>
    <scope>NUCLEOTIDE SEQUENCE [LARGE SCALE GENOMIC DNA]</scope>
    <source>
        <strain evidence="8">cv. Jamaican Lion 4</strain>
        <tissue evidence="7">Leaf</tissue>
    </source>
</reference>